<comment type="caution">
    <text evidence="3">The sequence shown here is derived from an EMBL/GenBank/DDBJ whole genome shotgun (WGS) entry which is preliminary data.</text>
</comment>
<feature type="domain" description="Acyltransferase 3" evidence="2">
    <location>
        <begin position="8"/>
        <end position="311"/>
    </location>
</feature>
<gene>
    <name evidence="3" type="ORF">IFO71_18525</name>
</gene>
<feature type="transmembrane region" description="Helical" evidence="1">
    <location>
        <begin position="183"/>
        <end position="202"/>
    </location>
</feature>
<dbReference type="PANTHER" id="PTHR23028">
    <property type="entry name" value="ACETYLTRANSFERASE"/>
    <property type="match status" value="1"/>
</dbReference>
<feature type="transmembrane region" description="Helical" evidence="1">
    <location>
        <begin position="156"/>
        <end position="177"/>
    </location>
</feature>
<dbReference type="GO" id="GO:0016747">
    <property type="term" value="F:acyltransferase activity, transferring groups other than amino-acyl groups"/>
    <property type="evidence" value="ECO:0007669"/>
    <property type="project" value="InterPro"/>
</dbReference>
<keyword evidence="1" id="KW-0812">Transmembrane</keyword>
<dbReference type="PANTHER" id="PTHR23028:SF53">
    <property type="entry name" value="ACYL_TRANSF_3 DOMAIN-CONTAINING PROTEIN"/>
    <property type="match status" value="1"/>
</dbReference>
<protein>
    <submittedName>
        <fullName evidence="3">Acyltransferase</fullName>
    </submittedName>
</protein>
<dbReference type="RefSeq" id="WP_192031168.1">
    <property type="nucleotide sequence ID" value="NZ_JACYTR010000063.1"/>
</dbReference>
<feature type="transmembrane region" description="Helical" evidence="1">
    <location>
        <begin position="73"/>
        <end position="92"/>
    </location>
</feature>
<accession>A0AAW3ZNR2</accession>
<dbReference type="EMBL" id="JACYTR010000063">
    <property type="protein sequence ID" value="MBD8527746.1"/>
    <property type="molecule type" value="Genomic_DNA"/>
</dbReference>
<dbReference type="AlphaFoldDB" id="A0AAW3ZNR2"/>
<reference evidence="3 4" key="1">
    <citation type="submission" date="2020-09" db="EMBL/GenBank/DDBJ databases">
        <title>Pseudoxanthomonas sp. CAU 1598 isolated from sand of Yaerae Beach.</title>
        <authorList>
            <person name="Kim W."/>
        </authorList>
    </citation>
    <scope>NUCLEOTIDE SEQUENCE [LARGE SCALE GENOMIC DNA]</scope>
    <source>
        <strain evidence="3 4">CAU 1598</strain>
    </source>
</reference>
<dbReference type="Proteomes" id="UP000613768">
    <property type="component" value="Unassembled WGS sequence"/>
</dbReference>
<keyword evidence="1" id="KW-0472">Membrane</keyword>
<feature type="transmembrane region" description="Helical" evidence="1">
    <location>
        <begin position="34"/>
        <end position="52"/>
    </location>
</feature>
<evidence type="ECO:0000313" key="3">
    <source>
        <dbReference type="EMBL" id="MBD8527746.1"/>
    </source>
</evidence>
<organism evidence="3 4">
    <name type="scientific">Pseudomarimonas arenosa</name>
    <dbReference type="NCBI Taxonomy" id="2774145"/>
    <lineage>
        <taxon>Bacteria</taxon>
        <taxon>Pseudomonadati</taxon>
        <taxon>Pseudomonadota</taxon>
        <taxon>Gammaproteobacteria</taxon>
        <taxon>Lysobacterales</taxon>
        <taxon>Lysobacteraceae</taxon>
        <taxon>Pseudomarimonas</taxon>
    </lineage>
</organism>
<name>A0AAW3ZNR2_9GAMM</name>
<feature type="transmembrane region" description="Helical" evidence="1">
    <location>
        <begin position="12"/>
        <end position="28"/>
    </location>
</feature>
<dbReference type="InterPro" id="IPR002656">
    <property type="entry name" value="Acyl_transf_3_dom"/>
</dbReference>
<sequence>MHIRLGLGHWRLLLALLVAVSHLWSFMLPGPAAYAVWGFFVLSGFLMCLVLQEKYGFGRQGLLRYGLQRFLRIFPSFWLASLLGAVALIWVAHASNHDPRALNPGFGLPQSLPEWGFLATLLPVFPRWNGPVPVANALSIEVGFYLLMPLMAARRWLAWIGLLAGSAWAASYGFSVASFADRYALFWPCAPAFALGALLCHYRQQLVRWARPELSVTVWLLHSAFWLLGRSWPWSFGLYVSALLSAWVVISLYSTEHRPWPGDRLAGELSYPIYLLHTTAGAVLLPWFGTARSALFAVLALLLTLLASWAMVLLLERPISNWKRALPAPAADPAAHRPSQGRWSWLKRVWT</sequence>
<proteinExistence type="predicted"/>
<dbReference type="GO" id="GO:0016020">
    <property type="term" value="C:membrane"/>
    <property type="evidence" value="ECO:0007669"/>
    <property type="project" value="TreeGrafter"/>
</dbReference>
<dbReference type="InterPro" id="IPR050879">
    <property type="entry name" value="Acyltransferase_3"/>
</dbReference>
<feature type="transmembrane region" description="Helical" evidence="1">
    <location>
        <begin position="209"/>
        <end position="228"/>
    </location>
</feature>
<feature type="transmembrane region" description="Helical" evidence="1">
    <location>
        <begin position="294"/>
        <end position="315"/>
    </location>
</feature>
<feature type="transmembrane region" description="Helical" evidence="1">
    <location>
        <begin position="128"/>
        <end position="147"/>
    </location>
</feature>
<keyword evidence="3" id="KW-0012">Acyltransferase</keyword>
<feature type="transmembrane region" description="Helical" evidence="1">
    <location>
        <begin position="234"/>
        <end position="253"/>
    </location>
</feature>
<evidence type="ECO:0000259" key="2">
    <source>
        <dbReference type="Pfam" id="PF01757"/>
    </source>
</evidence>
<keyword evidence="1" id="KW-1133">Transmembrane helix</keyword>
<dbReference type="Pfam" id="PF01757">
    <property type="entry name" value="Acyl_transf_3"/>
    <property type="match status" value="1"/>
</dbReference>
<keyword evidence="3" id="KW-0808">Transferase</keyword>
<evidence type="ECO:0000313" key="4">
    <source>
        <dbReference type="Proteomes" id="UP000613768"/>
    </source>
</evidence>
<feature type="transmembrane region" description="Helical" evidence="1">
    <location>
        <begin position="265"/>
        <end position="288"/>
    </location>
</feature>
<evidence type="ECO:0000256" key="1">
    <source>
        <dbReference type="SAM" id="Phobius"/>
    </source>
</evidence>
<dbReference type="GO" id="GO:0000271">
    <property type="term" value="P:polysaccharide biosynthetic process"/>
    <property type="evidence" value="ECO:0007669"/>
    <property type="project" value="TreeGrafter"/>
</dbReference>
<keyword evidence="4" id="KW-1185">Reference proteome</keyword>